<dbReference type="SMART" id="SM00184">
    <property type="entry name" value="RING"/>
    <property type="match status" value="1"/>
</dbReference>
<dbReference type="CDD" id="cd16475">
    <property type="entry name" value="RING-H2_RNF121-like"/>
    <property type="match status" value="1"/>
</dbReference>
<comment type="subcellular location">
    <subcellularLocation>
        <location evidence="1">Membrane</location>
        <topology evidence="1">Multi-pass membrane protein</topology>
    </subcellularLocation>
</comment>
<keyword evidence="5" id="KW-0862">Zinc</keyword>
<evidence type="ECO:0000256" key="4">
    <source>
        <dbReference type="ARBA" id="ARBA00022771"/>
    </source>
</evidence>
<dbReference type="InterPro" id="IPR001841">
    <property type="entry name" value="Znf_RING"/>
</dbReference>
<evidence type="ECO:0000256" key="2">
    <source>
        <dbReference type="ARBA" id="ARBA00022692"/>
    </source>
</evidence>
<proteinExistence type="predicted"/>
<dbReference type="Proteomes" id="UP000299084">
    <property type="component" value="Unassembled WGS sequence"/>
</dbReference>
<dbReference type="PROSITE" id="PS50089">
    <property type="entry name" value="ZF_RING_2"/>
    <property type="match status" value="1"/>
</dbReference>
<evidence type="ECO:0000313" key="12">
    <source>
        <dbReference type="Proteomes" id="UP000299084"/>
    </source>
</evidence>
<dbReference type="GO" id="GO:0005789">
    <property type="term" value="C:endoplasmic reticulum membrane"/>
    <property type="evidence" value="ECO:0007669"/>
    <property type="project" value="TreeGrafter"/>
</dbReference>
<dbReference type="GO" id="GO:0061630">
    <property type="term" value="F:ubiquitin protein ligase activity"/>
    <property type="evidence" value="ECO:0007669"/>
    <property type="project" value="TreeGrafter"/>
</dbReference>
<organism evidence="11 12">
    <name type="scientific">Camelus dromedarius</name>
    <name type="common">Dromedary</name>
    <name type="synonym">Arabian camel</name>
    <dbReference type="NCBI Taxonomy" id="9838"/>
    <lineage>
        <taxon>Eukaryota</taxon>
        <taxon>Metazoa</taxon>
        <taxon>Chordata</taxon>
        <taxon>Craniata</taxon>
        <taxon>Vertebrata</taxon>
        <taxon>Euteleostomi</taxon>
        <taxon>Mammalia</taxon>
        <taxon>Eutheria</taxon>
        <taxon>Laurasiatheria</taxon>
        <taxon>Artiodactyla</taxon>
        <taxon>Tylopoda</taxon>
        <taxon>Camelidae</taxon>
        <taxon>Camelus</taxon>
    </lineage>
</organism>
<evidence type="ECO:0000313" key="11">
    <source>
        <dbReference type="EMBL" id="KAB1282728.1"/>
    </source>
</evidence>
<dbReference type="AlphaFoldDB" id="A0A5N4EGT4"/>
<accession>A0A5N4EGT4</accession>
<dbReference type="GO" id="GO:0036503">
    <property type="term" value="P:ERAD pathway"/>
    <property type="evidence" value="ECO:0007669"/>
    <property type="project" value="TreeGrafter"/>
</dbReference>
<gene>
    <name evidence="11" type="ORF">Cadr_000001384</name>
</gene>
<dbReference type="STRING" id="9838.ENSCDRP00005023883"/>
<dbReference type="SUPFAM" id="SSF57850">
    <property type="entry name" value="RING/U-box"/>
    <property type="match status" value="1"/>
</dbReference>
<reference evidence="11 12" key="1">
    <citation type="journal article" date="2019" name="Mol. Ecol. Resour.">
        <title>Improving Illumina assemblies with Hi-C and long reads: an example with the North African dromedary.</title>
        <authorList>
            <person name="Elbers J.P."/>
            <person name="Rogers M.F."/>
            <person name="Perelman P.L."/>
            <person name="Proskuryakova A.A."/>
            <person name="Serdyukova N.A."/>
            <person name="Johnson W.E."/>
            <person name="Horin P."/>
            <person name="Corander J."/>
            <person name="Murphy D."/>
            <person name="Burger P.A."/>
        </authorList>
    </citation>
    <scope>NUCLEOTIDE SEQUENCE [LARGE SCALE GENOMIC DNA]</scope>
    <source>
        <strain evidence="11">Drom800</strain>
        <tissue evidence="11">Blood</tissue>
    </source>
</reference>
<evidence type="ECO:0000259" key="10">
    <source>
        <dbReference type="PROSITE" id="PS50089"/>
    </source>
</evidence>
<keyword evidence="3" id="KW-0479">Metal-binding</keyword>
<feature type="non-terminal residue" evidence="11">
    <location>
        <position position="1"/>
    </location>
</feature>
<evidence type="ECO:0000256" key="9">
    <source>
        <dbReference type="SAM" id="Phobius"/>
    </source>
</evidence>
<dbReference type="Gene3D" id="3.30.40.10">
    <property type="entry name" value="Zinc/RING finger domain, C3HC4 (zinc finger)"/>
    <property type="match status" value="1"/>
</dbReference>
<feature type="domain" description="RING-type" evidence="10">
    <location>
        <begin position="162"/>
        <end position="212"/>
    </location>
</feature>
<dbReference type="EMBL" id="JWIN03000002">
    <property type="protein sequence ID" value="KAB1282728.1"/>
    <property type="molecule type" value="Genomic_DNA"/>
</dbReference>
<evidence type="ECO:0000256" key="3">
    <source>
        <dbReference type="ARBA" id="ARBA00022723"/>
    </source>
</evidence>
<keyword evidence="7 9" id="KW-0472">Membrane</keyword>
<dbReference type="GO" id="GO:0000139">
    <property type="term" value="C:Golgi membrane"/>
    <property type="evidence" value="ECO:0007669"/>
    <property type="project" value="TreeGrafter"/>
</dbReference>
<comment type="caution">
    <text evidence="11">The sequence shown here is derived from an EMBL/GenBank/DDBJ whole genome shotgun (WGS) entry which is preliminary data.</text>
</comment>
<keyword evidence="2 9" id="KW-0812">Transmembrane</keyword>
<evidence type="ECO:0000256" key="6">
    <source>
        <dbReference type="ARBA" id="ARBA00022989"/>
    </source>
</evidence>
<name>A0A5N4EGT4_CAMDR</name>
<feature type="transmembrane region" description="Helical" evidence="9">
    <location>
        <begin position="83"/>
        <end position="104"/>
    </location>
</feature>
<dbReference type="GO" id="GO:0008270">
    <property type="term" value="F:zinc ion binding"/>
    <property type="evidence" value="ECO:0007669"/>
    <property type="project" value="UniProtKB-KW"/>
</dbReference>
<dbReference type="InterPro" id="IPR040176">
    <property type="entry name" value="RNF121/RNF175"/>
</dbReference>
<evidence type="ECO:0000256" key="5">
    <source>
        <dbReference type="ARBA" id="ARBA00022833"/>
    </source>
</evidence>
<evidence type="ECO:0000256" key="1">
    <source>
        <dbReference type="ARBA" id="ARBA00004141"/>
    </source>
</evidence>
<keyword evidence="6 9" id="KW-1133">Transmembrane helix</keyword>
<sequence>PSVIEGDFLFISLTAGDPVADVGCPFVFHDKTLLVAVSVSLGNVLSYHQLHPLQSNPKTPLRGNTTVRTLVYKWFLLIYKLSYAFGVVGYLAIMFTMCGFNLFFKIKARDSMDFGIVSLFYGLYYGVMGRDCAEICSDCMASTIGFYSVSGMPTRSLSDNICAVCGQQIIVELDEEGLIENTYQLSCRHVFHEFCIRGWCIVGKKQTCPYCKEKVDLKRMINNPWERTHILYGQILDWLRYLVAWQPVVIGIVQGINYSLGLE</sequence>
<dbReference type="PANTHER" id="PTHR13407">
    <property type="entry name" value="RNF121 PROTEIN"/>
    <property type="match status" value="1"/>
</dbReference>
<dbReference type="PANTHER" id="PTHR13407:SF2">
    <property type="entry name" value="RING FINGER PROTEIN 175"/>
    <property type="match status" value="1"/>
</dbReference>
<protein>
    <submittedName>
        <fullName evidence="11">RING finger protein 175</fullName>
    </submittedName>
</protein>
<keyword evidence="4 8" id="KW-0863">Zinc-finger</keyword>
<dbReference type="InterPro" id="IPR013083">
    <property type="entry name" value="Znf_RING/FYVE/PHD"/>
</dbReference>
<keyword evidence="12" id="KW-1185">Reference proteome</keyword>
<evidence type="ECO:0000256" key="7">
    <source>
        <dbReference type="ARBA" id="ARBA00023136"/>
    </source>
</evidence>
<dbReference type="FunFam" id="3.30.40.10:FF:000074">
    <property type="entry name" value="Ring finger protein 121"/>
    <property type="match status" value="1"/>
</dbReference>
<evidence type="ECO:0000256" key="8">
    <source>
        <dbReference type="PROSITE-ProRule" id="PRU00175"/>
    </source>
</evidence>